<comment type="caution">
    <text evidence="8">The sequence shown here is derived from an EMBL/GenBank/DDBJ whole genome shotgun (WGS) entry which is preliminary data.</text>
</comment>
<dbReference type="InterPro" id="IPR032861">
    <property type="entry name" value="TAXi_N"/>
</dbReference>
<keyword evidence="9" id="KW-1185">Reference proteome</keyword>
<dbReference type="Gene3D" id="2.40.70.10">
    <property type="entry name" value="Acid Proteases"/>
    <property type="match status" value="4"/>
</dbReference>
<dbReference type="InterPro" id="IPR033121">
    <property type="entry name" value="PEPTIDASE_A1"/>
</dbReference>
<evidence type="ECO:0000256" key="2">
    <source>
        <dbReference type="ARBA" id="ARBA00022670"/>
    </source>
</evidence>
<evidence type="ECO:0000256" key="6">
    <source>
        <dbReference type="SAM" id="SignalP"/>
    </source>
</evidence>
<gene>
    <name evidence="8" type="ORF">PIB30_010097</name>
</gene>
<keyword evidence="3" id="KW-0064">Aspartyl protease</keyword>
<dbReference type="Pfam" id="PF14543">
    <property type="entry name" value="TAXi_N"/>
    <property type="match status" value="2"/>
</dbReference>
<evidence type="ECO:0000313" key="8">
    <source>
        <dbReference type="EMBL" id="MED6204546.1"/>
    </source>
</evidence>
<dbReference type="Pfam" id="PF14541">
    <property type="entry name" value="TAXi_C"/>
    <property type="match status" value="2"/>
</dbReference>
<evidence type="ECO:0000256" key="5">
    <source>
        <dbReference type="ARBA" id="ARBA00023180"/>
    </source>
</evidence>
<organism evidence="8 9">
    <name type="scientific">Stylosanthes scabra</name>
    <dbReference type="NCBI Taxonomy" id="79078"/>
    <lineage>
        <taxon>Eukaryota</taxon>
        <taxon>Viridiplantae</taxon>
        <taxon>Streptophyta</taxon>
        <taxon>Embryophyta</taxon>
        <taxon>Tracheophyta</taxon>
        <taxon>Spermatophyta</taxon>
        <taxon>Magnoliopsida</taxon>
        <taxon>eudicotyledons</taxon>
        <taxon>Gunneridae</taxon>
        <taxon>Pentapetalae</taxon>
        <taxon>rosids</taxon>
        <taxon>fabids</taxon>
        <taxon>Fabales</taxon>
        <taxon>Fabaceae</taxon>
        <taxon>Papilionoideae</taxon>
        <taxon>50 kb inversion clade</taxon>
        <taxon>dalbergioids sensu lato</taxon>
        <taxon>Dalbergieae</taxon>
        <taxon>Pterocarpus clade</taxon>
        <taxon>Stylosanthes</taxon>
    </lineage>
</organism>
<dbReference type="InterPro" id="IPR032799">
    <property type="entry name" value="TAXi_C"/>
</dbReference>
<evidence type="ECO:0000256" key="4">
    <source>
        <dbReference type="ARBA" id="ARBA00022801"/>
    </source>
</evidence>
<feature type="signal peptide" evidence="6">
    <location>
        <begin position="1"/>
        <end position="29"/>
    </location>
</feature>
<dbReference type="PANTHER" id="PTHR47967:SF39">
    <property type="entry name" value="ASPARTYL PROTEASE FAMILY PROTEIN, PUTATIVE-RELATED"/>
    <property type="match status" value="1"/>
</dbReference>
<sequence length="706" mass="76367">MGVHSRTFQFNLAIFFFIHLLLHSSAVESDNNGGFSVKLIRKKLVRSSSYSRRLMGSTVQSTSNAYLGHYLMELSIGTPPKTIYGIADTGSDLIWTQCVPCHNCYKQLNPMFDPEESSSYSNIPCQSEECHILDTTLCSSSSSSFSSDNDQCNYTYAYASASITQGVLAYEKFTFTSTMGEPISLQGVVFGCGHNNTGGFNDHEMGIIGLGKGPASFISQMGSSFGISKRFSQCLVPFNTDINVHSKISFGNGSEVFGEDGVVSTPLVTKSDDTTPYFVTLFGITVGDTYLPFNNTSSESVEKGNMFIDSGTPPTILPQDLYDRVVAEMRNQIALRPIEDDHDLGSQLCYRTETIDGVGVPVIIAHFEGADVQLTPTQLFVPPKDGVQCLGLTNTSSDGGIYAPKKQLASGPITRAITNNGDFLMKLSLGSPPVEIYGLIDTGSDLVWTQCIPCNNCYKQNNPMFEPQRSKTYSTIPCDSNECNLLFDHTCSSQKLCGYSYGYADSSVTQGVLSREAATFSSTNGDSTVVEDIVFGCGHKNTGTFNENDMGIIGFGGGPLSLVSQVGAKYGGRRFFQCLVPFHADPNSSGTISFGEASDVSGEGVVTTPLVSAEGQTPYLVTLKGISVGDKFVSFDCSTEVSKGNIIIDSGTPTTYLPQDLYDQLVEELKVQSNLRPILDDPDLGTQLCYRNKRTVSFKPADCTKQ</sequence>
<keyword evidence="2" id="KW-0645">Protease</keyword>
<dbReference type="InterPro" id="IPR051708">
    <property type="entry name" value="Plant_Aspart_Prot_A1"/>
</dbReference>
<protein>
    <recommendedName>
        <fullName evidence="7">Peptidase A1 domain-containing protein</fullName>
    </recommendedName>
</protein>
<keyword evidence="5" id="KW-0325">Glycoprotein</keyword>
<evidence type="ECO:0000313" key="9">
    <source>
        <dbReference type="Proteomes" id="UP001341840"/>
    </source>
</evidence>
<feature type="chain" id="PRO_5047495727" description="Peptidase A1 domain-containing protein" evidence="6">
    <location>
        <begin position="30"/>
        <end position="706"/>
    </location>
</feature>
<dbReference type="InterPro" id="IPR034161">
    <property type="entry name" value="Pepsin-like_plant"/>
</dbReference>
<proteinExistence type="inferred from homology"/>
<name>A0ABU6Y3X5_9FABA</name>
<keyword evidence="6" id="KW-0732">Signal</keyword>
<dbReference type="InterPro" id="IPR021109">
    <property type="entry name" value="Peptidase_aspartic_dom_sf"/>
</dbReference>
<dbReference type="PANTHER" id="PTHR47967">
    <property type="entry name" value="OS07G0603500 PROTEIN-RELATED"/>
    <property type="match status" value="1"/>
</dbReference>
<dbReference type="SUPFAM" id="SSF50630">
    <property type="entry name" value="Acid proteases"/>
    <property type="match status" value="2"/>
</dbReference>
<dbReference type="EMBL" id="JASCZI010241679">
    <property type="protein sequence ID" value="MED6204546.1"/>
    <property type="molecule type" value="Genomic_DNA"/>
</dbReference>
<comment type="similarity">
    <text evidence="1">Belongs to the peptidase A1 family.</text>
</comment>
<feature type="domain" description="Peptidase A1" evidence="7">
    <location>
        <begin position="423"/>
        <end position="706"/>
    </location>
</feature>
<evidence type="ECO:0000256" key="3">
    <source>
        <dbReference type="ARBA" id="ARBA00022750"/>
    </source>
</evidence>
<dbReference type="PROSITE" id="PS51767">
    <property type="entry name" value="PEPTIDASE_A1"/>
    <property type="match status" value="2"/>
</dbReference>
<evidence type="ECO:0000259" key="7">
    <source>
        <dbReference type="PROSITE" id="PS51767"/>
    </source>
</evidence>
<accession>A0ABU6Y3X5</accession>
<keyword evidence="4" id="KW-0378">Hydrolase</keyword>
<evidence type="ECO:0000256" key="1">
    <source>
        <dbReference type="ARBA" id="ARBA00007447"/>
    </source>
</evidence>
<reference evidence="8 9" key="1">
    <citation type="journal article" date="2023" name="Plants (Basel)">
        <title>Bridging the Gap: Combining Genomics and Transcriptomics Approaches to Understand Stylosanthes scabra, an Orphan Legume from the Brazilian Caatinga.</title>
        <authorList>
            <person name="Ferreira-Neto J.R.C."/>
            <person name="da Silva M.D."/>
            <person name="Binneck E."/>
            <person name="de Melo N.F."/>
            <person name="da Silva R.H."/>
            <person name="de Melo A.L.T.M."/>
            <person name="Pandolfi V."/>
            <person name="Bustamante F.O."/>
            <person name="Brasileiro-Vidal A.C."/>
            <person name="Benko-Iseppon A.M."/>
        </authorList>
    </citation>
    <scope>NUCLEOTIDE SEQUENCE [LARGE SCALE GENOMIC DNA]</scope>
    <source>
        <tissue evidence="8">Leaves</tissue>
    </source>
</reference>
<dbReference type="PROSITE" id="PS00141">
    <property type="entry name" value="ASP_PROTEASE"/>
    <property type="match status" value="1"/>
</dbReference>
<dbReference type="Proteomes" id="UP001341840">
    <property type="component" value="Unassembled WGS sequence"/>
</dbReference>
<dbReference type="InterPro" id="IPR001969">
    <property type="entry name" value="Aspartic_peptidase_AS"/>
</dbReference>
<feature type="domain" description="Peptidase A1" evidence="7">
    <location>
        <begin position="70"/>
        <end position="432"/>
    </location>
</feature>
<dbReference type="CDD" id="cd05476">
    <property type="entry name" value="pepsin_A_like_plant"/>
    <property type="match status" value="2"/>
</dbReference>